<sequence>MLRISFFFYYLIMMRLQSFFNMAHCEALHRYFIHSNIFPFPQVVSTLTTTFRHIYFPFHSEMSNISRDGPLQTMYNVSLSVVPSCKMRELPHPSSERNQDIVRLVTCPFAHPTSADIH</sequence>
<dbReference type="AlphaFoldDB" id="A0A9P5NER4"/>
<evidence type="ECO:0000313" key="2">
    <source>
        <dbReference type="EMBL" id="KAF8880586.1"/>
    </source>
</evidence>
<dbReference type="EMBL" id="JADNYJ010000139">
    <property type="protein sequence ID" value="KAF8880586.1"/>
    <property type="molecule type" value="Genomic_DNA"/>
</dbReference>
<accession>A0A9P5NER4</accession>
<comment type="caution">
    <text evidence="2">The sequence shown here is derived from an EMBL/GenBank/DDBJ whole genome shotgun (WGS) entry which is preliminary data.</text>
</comment>
<evidence type="ECO:0000313" key="3">
    <source>
        <dbReference type="Proteomes" id="UP000724874"/>
    </source>
</evidence>
<protein>
    <recommendedName>
        <fullName evidence="4">Secreted protein</fullName>
    </recommendedName>
</protein>
<feature type="signal peptide" evidence="1">
    <location>
        <begin position="1"/>
        <end position="25"/>
    </location>
</feature>
<reference evidence="2" key="1">
    <citation type="submission" date="2020-11" db="EMBL/GenBank/DDBJ databases">
        <authorList>
            <consortium name="DOE Joint Genome Institute"/>
            <person name="Ahrendt S."/>
            <person name="Riley R."/>
            <person name="Andreopoulos W."/>
            <person name="LaButti K."/>
            <person name="Pangilinan J."/>
            <person name="Ruiz-duenas F.J."/>
            <person name="Barrasa J.M."/>
            <person name="Sanchez-Garcia M."/>
            <person name="Camarero S."/>
            <person name="Miyauchi S."/>
            <person name="Serrano A."/>
            <person name="Linde D."/>
            <person name="Babiker R."/>
            <person name="Drula E."/>
            <person name="Ayuso-Fernandez I."/>
            <person name="Pacheco R."/>
            <person name="Padilla G."/>
            <person name="Ferreira P."/>
            <person name="Barriuso J."/>
            <person name="Kellner H."/>
            <person name="Castanera R."/>
            <person name="Alfaro M."/>
            <person name="Ramirez L."/>
            <person name="Pisabarro A.G."/>
            <person name="Kuo A."/>
            <person name="Tritt A."/>
            <person name="Lipzen A."/>
            <person name="He G."/>
            <person name="Yan M."/>
            <person name="Ng V."/>
            <person name="Cullen D."/>
            <person name="Martin F."/>
            <person name="Rosso M.-N."/>
            <person name="Henrissat B."/>
            <person name="Hibbett D."/>
            <person name="Martinez A.T."/>
            <person name="Grigoriev I.V."/>
        </authorList>
    </citation>
    <scope>NUCLEOTIDE SEQUENCE</scope>
    <source>
        <strain evidence="2">AH 44721</strain>
    </source>
</reference>
<keyword evidence="1" id="KW-0732">Signal</keyword>
<gene>
    <name evidence="2" type="ORF">CPB84DRAFT_263356</name>
</gene>
<evidence type="ECO:0000256" key="1">
    <source>
        <dbReference type="SAM" id="SignalP"/>
    </source>
</evidence>
<keyword evidence="3" id="KW-1185">Reference proteome</keyword>
<organism evidence="2 3">
    <name type="scientific">Gymnopilus junonius</name>
    <name type="common">Spectacular rustgill mushroom</name>
    <name type="synonym">Gymnopilus spectabilis subsp. junonius</name>
    <dbReference type="NCBI Taxonomy" id="109634"/>
    <lineage>
        <taxon>Eukaryota</taxon>
        <taxon>Fungi</taxon>
        <taxon>Dikarya</taxon>
        <taxon>Basidiomycota</taxon>
        <taxon>Agaricomycotina</taxon>
        <taxon>Agaricomycetes</taxon>
        <taxon>Agaricomycetidae</taxon>
        <taxon>Agaricales</taxon>
        <taxon>Agaricineae</taxon>
        <taxon>Hymenogastraceae</taxon>
        <taxon>Gymnopilus</taxon>
    </lineage>
</organism>
<dbReference type="Proteomes" id="UP000724874">
    <property type="component" value="Unassembled WGS sequence"/>
</dbReference>
<evidence type="ECO:0008006" key="4">
    <source>
        <dbReference type="Google" id="ProtNLM"/>
    </source>
</evidence>
<feature type="chain" id="PRO_5040381824" description="Secreted protein" evidence="1">
    <location>
        <begin position="26"/>
        <end position="118"/>
    </location>
</feature>
<name>A0A9P5NER4_GYMJU</name>
<proteinExistence type="predicted"/>